<dbReference type="GO" id="GO:0003887">
    <property type="term" value="F:DNA-directed DNA polymerase activity"/>
    <property type="evidence" value="ECO:0007669"/>
    <property type="project" value="UniProtKB-UniRule"/>
</dbReference>
<dbReference type="NCBIfam" id="NF002677">
    <property type="entry name" value="PRK02406.1"/>
    <property type="match status" value="1"/>
</dbReference>
<keyword evidence="4" id="KW-0238">DNA-binding</keyword>
<dbReference type="InterPro" id="IPR017961">
    <property type="entry name" value="DNA_pol_Y-fam_little_finger"/>
</dbReference>
<dbReference type="PROSITE" id="PS50173">
    <property type="entry name" value="UMUC"/>
    <property type="match status" value="1"/>
</dbReference>
<dbReference type="InterPro" id="IPR001126">
    <property type="entry name" value="UmuC"/>
</dbReference>
<keyword evidence="4" id="KW-0235">DNA replication</keyword>
<dbReference type="InterPro" id="IPR036775">
    <property type="entry name" value="DNA_pol_Y-fam_lit_finger_sf"/>
</dbReference>
<gene>
    <name evidence="4" type="primary">dinB</name>
    <name evidence="7" type="ORF">C8E99_1174</name>
</gene>
<dbReference type="SUPFAM" id="SSF56672">
    <property type="entry name" value="DNA/RNA polymerases"/>
    <property type="match status" value="1"/>
</dbReference>
<keyword evidence="4" id="KW-0963">Cytoplasm</keyword>
<comment type="subcellular location">
    <subcellularLocation>
        <location evidence="4">Cytoplasm</location>
    </subcellularLocation>
</comment>
<dbReference type="Pfam" id="PF11799">
    <property type="entry name" value="IMS_C"/>
    <property type="match status" value="1"/>
</dbReference>
<comment type="caution">
    <text evidence="7">The sequence shown here is derived from an EMBL/GenBank/DDBJ whole genome shotgun (WGS) entry which is preliminary data.</text>
</comment>
<dbReference type="Gene3D" id="1.10.150.20">
    <property type="entry name" value="5' to 3' exonuclease, C-terminal subdomain"/>
    <property type="match status" value="1"/>
</dbReference>
<dbReference type="Gene3D" id="3.30.1490.100">
    <property type="entry name" value="DNA polymerase, Y-family, little finger domain"/>
    <property type="match status" value="1"/>
</dbReference>
<dbReference type="GO" id="GO:0009432">
    <property type="term" value="P:SOS response"/>
    <property type="evidence" value="ECO:0007669"/>
    <property type="project" value="TreeGrafter"/>
</dbReference>
<dbReference type="Pfam" id="PF00817">
    <property type="entry name" value="IMS"/>
    <property type="match status" value="1"/>
</dbReference>
<protein>
    <recommendedName>
        <fullName evidence="4">DNA polymerase IV</fullName>
        <shortName evidence="4">Pol IV</shortName>
        <ecNumber evidence="4">2.7.7.7</ecNumber>
    </recommendedName>
</protein>
<dbReference type="GO" id="GO:0042276">
    <property type="term" value="P:error-prone translesion synthesis"/>
    <property type="evidence" value="ECO:0007669"/>
    <property type="project" value="TreeGrafter"/>
</dbReference>
<feature type="binding site" evidence="4">
    <location>
        <position position="121"/>
    </location>
    <ligand>
        <name>Mg(2+)</name>
        <dbReference type="ChEBI" id="CHEBI:18420"/>
    </ligand>
</feature>
<evidence type="ECO:0000313" key="7">
    <source>
        <dbReference type="EMBL" id="REE03367.1"/>
    </source>
</evidence>
<keyword evidence="4" id="KW-0515">Mutator protein</keyword>
<dbReference type="GO" id="GO:0005829">
    <property type="term" value="C:cytosol"/>
    <property type="evidence" value="ECO:0007669"/>
    <property type="project" value="TreeGrafter"/>
</dbReference>
<dbReference type="PANTHER" id="PTHR11076:SF33">
    <property type="entry name" value="DNA POLYMERASE KAPPA"/>
    <property type="match status" value="1"/>
</dbReference>
<comment type="catalytic activity">
    <reaction evidence="3 4">
        <text>DNA(n) + a 2'-deoxyribonucleoside 5'-triphosphate = DNA(n+1) + diphosphate</text>
        <dbReference type="Rhea" id="RHEA:22508"/>
        <dbReference type="Rhea" id="RHEA-COMP:17339"/>
        <dbReference type="Rhea" id="RHEA-COMP:17340"/>
        <dbReference type="ChEBI" id="CHEBI:33019"/>
        <dbReference type="ChEBI" id="CHEBI:61560"/>
        <dbReference type="ChEBI" id="CHEBI:173112"/>
        <dbReference type="EC" id="2.7.7.7"/>
    </reaction>
</comment>
<feature type="binding site" evidence="4">
    <location>
        <position position="27"/>
    </location>
    <ligand>
        <name>Mg(2+)</name>
        <dbReference type="ChEBI" id="CHEBI:18420"/>
    </ligand>
</feature>
<dbReference type="CDD" id="cd03586">
    <property type="entry name" value="PolY_Pol_IV_kappa"/>
    <property type="match status" value="1"/>
</dbReference>
<evidence type="ECO:0000313" key="8">
    <source>
        <dbReference type="Proteomes" id="UP000256727"/>
    </source>
</evidence>
<reference evidence="7 8" key="1">
    <citation type="submission" date="2018-07" db="EMBL/GenBank/DDBJ databases">
        <title>Sequencing the genomes of 1000 actinobacteria strains.</title>
        <authorList>
            <person name="Klenk H.-P."/>
        </authorList>
    </citation>
    <scope>NUCLEOTIDE SEQUENCE [LARGE SCALE GENOMIC DNA]</scope>
    <source>
        <strain evidence="7 8">DSM 14442</strain>
    </source>
</reference>
<feature type="domain" description="UmuC" evidence="6">
    <location>
        <begin position="23"/>
        <end position="203"/>
    </location>
</feature>
<dbReference type="RefSeq" id="WP_115931496.1">
    <property type="nucleotide sequence ID" value="NZ_QREH01000001.1"/>
</dbReference>
<dbReference type="Gene3D" id="3.40.1170.60">
    <property type="match status" value="1"/>
</dbReference>
<dbReference type="InterPro" id="IPR043502">
    <property type="entry name" value="DNA/RNA_pol_sf"/>
</dbReference>
<dbReference type="GO" id="GO:0006281">
    <property type="term" value="P:DNA repair"/>
    <property type="evidence" value="ECO:0007669"/>
    <property type="project" value="UniProtKB-UniRule"/>
</dbReference>
<dbReference type="OrthoDB" id="9808813at2"/>
<keyword evidence="4" id="KW-0479">Metal-binding</keyword>
<evidence type="ECO:0000256" key="5">
    <source>
        <dbReference type="SAM" id="MobiDB-lite"/>
    </source>
</evidence>
<proteinExistence type="inferred from homology"/>
<evidence type="ECO:0000259" key="6">
    <source>
        <dbReference type="PROSITE" id="PS50173"/>
    </source>
</evidence>
<organism evidence="7 8">
    <name type="scientific">Citricoccus muralis</name>
    <dbReference type="NCBI Taxonomy" id="169134"/>
    <lineage>
        <taxon>Bacteria</taxon>
        <taxon>Bacillati</taxon>
        <taxon>Actinomycetota</taxon>
        <taxon>Actinomycetes</taxon>
        <taxon>Micrococcales</taxon>
        <taxon>Micrococcaceae</taxon>
        <taxon>Citricoccus</taxon>
    </lineage>
</organism>
<dbReference type="HAMAP" id="MF_01113">
    <property type="entry name" value="DNApol_IV"/>
    <property type="match status" value="1"/>
</dbReference>
<feature type="region of interest" description="Disordered" evidence="5">
    <location>
        <begin position="402"/>
        <end position="422"/>
    </location>
</feature>
<keyword evidence="4" id="KW-0227">DNA damage</keyword>
<keyword evidence="4" id="KW-0234">DNA repair</keyword>
<comment type="subunit">
    <text evidence="4">Monomer.</text>
</comment>
<feature type="site" description="Substrate discrimination" evidence="4">
    <location>
        <position position="32"/>
    </location>
</feature>
<comment type="function">
    <text evidence="2 4">Poorly processive, error-prone DNA polymerase involved in untargeted mutagenesis. Copies undamaged DNA at stalled replication forks, which arise in vivo from mismatched or misaligned primer ends. These misaligned primers can be extended by PolIV. Exhibits no 3'-5' exonuclease (proofreading) activity. May be involved in translesional synthesis, in conjunction with the beta clamp from PolIII.</text>
</comment>
<dbReference type="EC" id="2.7.7.7" evidence="4"/>
<dbReference type="InterPro" id="IPR043128">
    <property type="entry name" value="Rev_trsase/Diguanyl_cyclase"/>
</dbReference>
<keyword evidence="4" id="KW-0460">Magnesium</keyword>
<keyword evidence="8" id="KW-1185">Reference proteome</keyword>
<feature type="active site" evidence="4">
    <location>
        <position position="122"/>
    </location>
</feature>
<sequence length="422" mass="45221">MTERRTLTSAETGGSDGSWDAVILHVDMDAFFLSVELLDHPELAGIPSLVAHRGGRSVVLSASYEARAFGVRSAMPLAHAQALCPGVAVVEPRPERYAAASSDVMRILTSFTPVLEQLSIDEAFLDVSGARRRLGSPARIGALIREQVRERTGLPCTVGAAATKSVAKIVSTRAKPDGLVVVPPERTRAYLDPLPVSALWGVGPVLRERLVAAGLTTVAELASQSPQRMERWLGVQGPALQKLARGIDPRPVTPERETKSLGVEKTFEQDVRDPAVLHRHLVALAHEGAIRLRRAGFRAGAVSVKVKAPDLSVKTRTMTLPAPVDSAGPLAEAAEALLAGLTDGQGIPVRLLGIRAERLSGADEVVQEALLWEDESPPADWSEADRVADDIRRKFPHAALKPATLVERNAPESGPAQRKDIR</sequence>
<dbReference type="InterPro" id="IPR050116">
    <property type="entry name" value="DNA_polymerase-Y"/>
</dbReference>
<evidence type="ECO:0000256" key="1">
    <source>
        <dbReference type="ARBA" id="ARBA00010945"/>
    </source>
</evidence>
<dbReference type="GO" id="GO:0006261">
    <property type="term" value="P:DNA-templated DNA replication"/>
    <property type="evidence" value="ECO:0007669"/>
    <property type="project" value="UniProtKB-UniRule"/>
</dbReference>
<evidence type="ECO:0000256" key="3">
    <source>
        <dbReference type="ARBA" id="ARBA00049244"/>
    </source>
</evidence>
<keyword evidence="4" id="KW-0239">DNA-directed DNA polymerase</keyword>
<dbReference type="Gene3D" id="3.30.70.270">
    <property type="match status" value="1"/>
</dbReference>
<name>A0A3D9LD41_9MICC</name>
<dbReference type="Proteomes" id="UP000256727">
    <property type="component" value="Unassembled WGS sequence"/>
</dbReference>
<dbReference type="EMBL" id="QREH01000001">
    <property type="protein sequence ID" value="REE03367.1"/>
    <property type="molecule type" value="Genomic_DNA"/>
</dbReference>
<dbReference type="SUPFAM" id="SSF100879">
    <property type="entry name" value="Lesion bypass DNA polymerase (Y-family), little finger domain"/>
    <property type="match status" value="1"/>
</dbReference>
<keyword evidence="4" id="KW-0808">Transferase</keyword>
<evidence type="ECO:0000256" key="4">
    <source>
        <dbReference type="HAMAP-Rule" id="MF_01113"/>
    </source>
</evidence>
<dbReference type="InterPro" id="IPR022880">
    <property type="entry name" value="DNApol_IV"/>
</dbReference>
<dbReference type="GO" id="GO:0000287">
    <property type="term" value="F:magnesium ion binding"/>
    <property type="evidence" value="ECO:0007669"/>
    <property type="project" value="UniProtKB-UniRule"/>
</dbReference>
<evidence type="ECO:0000256" key="2">
    <source>
        <dbReference type="ARBA" id="ARBA00025589"/>
    </source>
</evidence>
<dbReference type="PANTHER" id="PTHR11076">
    <property type="entry name" value="DNA REPAIR POLYMERASE UMUC / TRANSFERASE FAMILY MEMBER"/>
    <property type="match status" value="1"/>
</dbReference>
<keyword evidence="4" id="KW-0548">Nucleotidyltransferase</keyword>
<dbReference type="GO" id="GO:0003684">
    <property type="term" value="F:damaged DNA binding"/>
    <property type="evidence" value="ECO:0007669"/>
    <property type="project" value="InterPro"/>
</dbReference>
<dbReference type="AlphaFoldDB" id="A0A3D9LD41"/>
<comment type="cofactor">
    <cofactor evidence="4">
        <name>Mg(2+)</name>
        <dbReference type="ChEBI" id="CHEBI:18420"/>
    </cofactor>
    <text evidence="4">Binds 2 magnesium ions per subunit.</text>
</comment>
<accession>A0A3D9LD41</accession>
<comment type="similarity">
    <text evidence="1 4">Belongs to the DNA polymerase type-Y family.</text>
</comment>